<gene>
    <name evidence="1" type="ORF">JAAARDRAFT_634893</name>
</gene>
<accession>A0A067PYT1</accession>
<dbReference type="HOGENOM" id="CLU_1232444_0_0_1"/>
<dbReference type="OrthoDB" id="3258555at2759"/>
<keyword evidence="2" id="KW-1185">Reference proteome</keyword>
<evidence type="ECO:0000313" key="2">
    <source>
        <dbReference type="Proteomes" id="UP000027265"/>
    </source>
</evidence>
<sequence>MSGGKGRWSLPLANGLPSFRRQPANRALAINGSANGHIPSDLLSEIFTYLQLPARYTYGVLSPWDQPAGDLRSVLLVCRAWYASGLEFLYRNPCIASARSIRSLKDTLMANPRLATLIRSIIIPALSRSRSDRFFHPWILSLDNNLSSIMNACTHLHSVSISYHHSDTFPLRQRSHVVLHLPNLTGIRRLCLSGDPSSTPRSLSFDPDSSLPLLEELHIGHMHD</sequence>
<protein>
    <submittedName>
        <fullName evidence="1">Uncharacterized protein</fullName>
    </submittedName>
</protein>
<dbReference type="InParanoid" id="A0A067PYT1"/>
<dbReference type="InterPro" id="IPR032675">
    <property type="entry name" value="LRR_dom_sf"/>
</dbReference>
<dbReference type="Proteomes" id="UP000027265">
    <property type="component" value="Unassembled WGS sequence"/>
</dbReference>
<evidence type="ECO:0000313" key="1">
    <source>
        <dbReference type="EMBL" id="KDQ59879.1"/>
    </source>
</evidence>
<name>A0A067PYT1_9AGAM</name>
<dbReference type="AlphaFoldDB" id="A0A067PYT1"/>
<proteinExistence type="predicted"/>
<organism evidence="1 2">
    <name type="scientific">Jaapia argillacea MUCL 33604</name>
    <dbReference type="NCBI Taxonomy" id="933084"/>
    <lineage>
        <taxon>Eukaryota</taxon>
        <taxon>Fungi</taxon>
        <taxon>Dikarya</taxon>
        <taxon>Basidiomycota</taxon>
        <taxon>Agaricomycotina</taxon>
        <taxon>Agaricomycetes</taxon>
        <taxon>Agaricomycetidae</taxon>
        <taxon>Jaapiales</taxon>
        <taxon>Jaapiaceae</taxon>
        <taxon>Jaapia</taxon>
    </lineage>
</organism>
<dbReference type="Gene3D" id="3.80.10.10">
    <property type="entry name" value="Ribonuclease Inhibitor"/>
    <property type="match status" value="1"/>
</dbReference>
<dbReference type="EMBL" id="KL197715">
    <property type="protein sequence ID" value="KDQ59879.1"/>
    <property type="molecule type" value="Genomic_DNA"/>
</dbReference>
<reference evidence="2" key="1">
    <citation type="journal article" date="2014" name="Proc. Natl. Acad. Sci. U.S.A.">
        <title>Extensive sampling of basidiomycete genomes demonstrates inadequacy of the white-rot/brown-rot paradigm for wood decay fungi.</title>
        <authorList>
            <person name="Riley R."/>
            <person name="Salamov A.A."/>
            <person name="Brown D.W."/>
            <person name="Nagy L.G."/>
            <person name="Floudas D."/>
            <person name="Held B.W."/>
            <person name="Levasseur A."/>
            <person name="Lombard V."/>
            <person name="Morin E."/>
            <person name="Otillar R."/>
            <person name="Lindquist E.A."/>
            <person name="Sun H."/>
            <person name="LaButti K.M."/>
            <person name="Schmutz J."/>
            <person name="Jabbour D."/>
            <person name="Luo H."/>
            <person name="Baker S.E."/>
            <person name="Pisabarro A.G."/>
            <person name="Walton J.D."/>
            <person name="Blanchette R.A."/>
            <person name="Henrissat B."/>
            <person name="Martin F."/>
            <person name="Cullen D."/>
            <person name="Hibbett D.S."/>
            <person name="Grigoriev I.V."/>
        </authorList>
    </citation>
    <scope>NUCLEOTIDE SEQUENCE [LARGE SCALE GENOMIC DNA]</scope>
    <source>
        <strain evidence="2">MUCL 33604</strain>
    </source>
</reference>